<dbReference type="InterPro" id="IPR044788">
    <property type="entry name" value="X8_dom_prot"/>
</dbReference>
<evidence type="ECO:0000313" key="5">
    <source>
        <dbReference type="EMBL" id="KAL0921820.1"/>
    </source>
</evidence>
<keyword evidence="1 3" id="KW-0732">Signal</keyword>
<protein>
    <recommendedName>
        <fullName evidence="4">X8 domain-containing protein</fullName>
    </recommendedName>
</protein>
<dbReference type="Proteomes" id="UP001552299">
    <property type="component" value="Unassembled WGS sequence"/>
</dbReference>
<evidence type="ECO:0000259" key="4">
    <source>
        <dbReference type="SMART" id="SM00768"/>
    </source>
</evidence>
<comment type="caution">
    <text evidence="5">The sequence shown here is derived from an EMBL/GenBank/DDBJ whole genome shotgun (WGS) entry which is preliminary data.</text>
</comment>
<keyword evidence="2" id="KW-0472">Membrane</keyword>
<dbReference type="PANTHER" id="PTHR31044">
    <property type="entry name" value="BETA-1,3 GLUCANASE"/>
    <property type="match status" value="1"/>
</dbReference>
<keyword evidence="2" id="KW-1133">Transmembrane helix</keyword>
<name>A0ABD0V9Z4_DENTH</name>
<dbReference type="Gene3D" id="1.20.58.1040">
    <property type="match status" value="1"/>
</dbReference>
<dbReference type="EMBL" id="JANQDX010000007">
    <property type="protein sequence ID" value="KAL0921820.1"/>
    <property type="molecule type" value="Genomic_DNA"/>
</dbReference>
<keyword evidence="6" id="KW-1185">Reference proteome</keyword>
<dbReference type="GO" id="GO:0009506">
    <property type="term" value="C:plasmodesma"/>
    <property type="evidence" value="ECO:0007669"/>
    <property type="project" value="UniProtKB-ARBA"/>
</dbReference>
<reference evidence="5 6" key="1">
    <citation type="journal article" date="2024" name="Plant Biotechnol. J.">
        <title>Dendrobium thyrsiflorum genome and its molecular insights into genes involved in important horticultural traits.</title>
        <authorList>
            <person name="Chen B."/>
            <person name="Wang J.Y."/>
            <person name="Zheng P.J."/>
            <person name="Li K.L."/>
            <person name="Liang Y.M."/>
            <person name="Chen X.F."/>
            <person name="Zhang C."/>
            <person name="Zhao X."/>
            <person name="He X."/>
            <person name="Zhang G.Q."/>
            <person name="Liu Z.J."/>
            <person name="Xu Q."/>
        </authorList>
    </citation>
    <scope>NUCLEOTIDE SEQUENCE [LARGE SCALE GENOMIC DNA]</scope>
    <source>
        <strain evidence="5">GZMU011</strain>
    </source>
</reference>
<organism evidence="5 6">
    <name type="scientific">Dendrobium thyrsiflorum</name>
    <name type="common">Pinecone-like raceme dendrobium</name>
    <name type="synonym">Orchid</name>
    <dbReference type="NCBI Taxonomy" id="117978"/>
    <lineage>
        <taxon>Eukaryota</taxon>
        <taxon>Viridiplantae</taxon>
        <taxon>Streptophyta</taxon>
        <taxon>Embryophyta</taxon>
        <taxon>Tracheophyta</taxon>
        <taxon>Spermatophyta</taxon>
        <taxon>Magnoliopsida</taxon>
        <taxon>Liliopsida</taxon>
        <taxon>Asparagales</taxon>
        <taxon>Orchidaceae</taxon>
        <taxon>Epidendroideae</taxon>
        <taxon>Malaxideae</taxon>
        <taxon>Dendrobiinae</taxon>
        <taxon>Dendrobium</taxon>
    </lineage>
</organism>
<feature type="signal peptide" evidence="3">
    <location>
        <begin position="1"/>
        <end position="19"/>
    </location>
</feature>
<evidence type="ECO:0000256" key="2">
    <source>
        <dbReference type="SAM" id="Phobius"/>
    </source>
</evidence>
<keyword evidence="2" id="KW-0812">Transmembrane</keyword>
<evidence type="ECO:0000256" key="3">
    <source>
        <dbReference type="SAM" id="SignalP"/>
    </source>
</evidence>
<dbReference type="PANTHER" id="PTHR31044:SF25">
    <property type="entry name" value="PLASMODESMATA CALLOSE-BINDING PROTEIN 3"/>
    <property type="match status" value="1"/>
</dbReference>
<dbReference type="Pfam" id="PF07983">
    <property type="entry name" value="X8"/>
    <property type="match status" value="1"/>
</dbReference>
<dbReference type="SMART" id="SM00768">
    <property type="entry name" value="X8"/>
    <property type="match status" value="1"/>
</dbReference>
<evidence type="ECO:0000313" key="6">
    <source>
        <dbReference type="Proteomes" id="UP001552299"/>
    </source>
</evidence>
<feature type="transmembrane region" description="Helical" evidence="2">
    <location>
        <begin position="153"/>
        <end position="170"/>
    </location>
</feature>
<gene>
    <name evidence="5" type="ORF">M5K25_008932</name>
</gene>
<evidence type="ECO:0000256" key="1">
    <source>
        <dbReference type="ARBA" id="ARBA00022729"/>
    </source>
</evidence>
<feature type="chain" id="PRO_5044766828" description="X8 domain-containing protein" evidence="3">
    <location>
        <begin position="20"/>
        <end position="173"/>
    </location>
</feature>
<sequence>MEVMVFLLLLLATPGGSGAAWCTCRPDSSDPALQKTIDYACGAGADCNPILQNGACYNPNTVLSHCSYAANSYYQRLRELVTLQALLLLQQQIPAVMAVFILQPQGTSSASSLTPNSLNPSQTGTGVLGGLGPSGISTNIDGSAAAGFLSSPIIPPLLLTILLLLGLVFAQRS</sequence>
<accession>A0ABD0V9Z4</accession>
<dbReference type="AlphaFoldDB" id="A0ABD0V9Z4"/>
<feature type="domain" description="X8" evidence="4">
    <location>
        <begin position="20"/>
        <end position="85"/>
    </location>
</feature>
<proteinExistence type="predicted"/>
<dbReference type="InterPro" id="IPR012946">
    <property type="entry name" value="X8"/>
</dbReference>